<evidence type="ECO:0000313" key="1">
    <source>
        <dbReference type="EMBL" id="KAJ1083245.1"/>
    </source>
</evidence>
<dbReference type="Proteomes" id="UP001066276">
    <property type="component" value="Chromosome 12"/>
</dbReference>
<keyword evidence="2" id="KW-1185">Reference proteome</keyword>
<dbReference type="EMBL" id="JANPWB010000016">
    <property type="protein sequence ID" value="KAJ1083245.1"/>
    <property type="molecule type" value="Genomic_DNA"/>
</dbReference>
<sequence length="71" mass="7896">MGRQRPRRPSDLSIQPPVPAGVASLAWCDADAQMMLDKLDELFAAIALVKQSMEIQLRTLATELGFLRDNQ</sequence>
<proteinExistence type="predicted"/>
<organism evidence="1 2">
    <name type="scientific">Pleurodeles waltl</name>
    <name type="common">Iberian ribbed newt</name>
    <dbReference type="NCBI Taxonomy" id="8319"/>
    <lineage>
        <taxon>Eukaryota</taxon>
        <taxon>Metazoa</taxon>
        <taxon>Chordata</taxon>
        <taxon>Craniata</taxon>
        <taxon>Vertebrata</taxon>
        <taxon>Euteleostomi</taxon>
        <taxon>Amphibia</taxon>
        <taxon>Batrachia</taxon>
        <taxon>Caudata</taxon>
        <taxon>Salamandroidea</taxon>
        <taxon>Salamandridae</taxon>
        <taxon>Pleurodelinae</taxon>
        <taxon>Pleurodeles</taxon>
    </lineage>
</organism>
<gene>
    <name evidence="1" type="ORF">NDU88_003404</name>
</gene>
<dbReference type="AlphaFoldDB" id="A0AAV7KYE6"/>
<reference evidence="1" key="1">
    <citation type="journal article" date="2022" name="bioRxiv">
        <title>Sequencing and chromosome-scale assembly of the giantPleurodeles waltlgenome.</title>
        <authorList>
            <person name="Brown T."/>
            <person name="Elewa A."/>
            <person name="Iarovenko S."/>
            <person name="Subramanian E."/>
            <person name="Araus A.J."/>
            <person name="Petzold A."/>
            <person name="Susuki M."/>
            <person name="Suzuki K.-i.T."/>
            <person name="Hayashi T."/>
            <person name="Toyoda A."/>
            <person name="Oliveira C."/>
            <person name="Osipova E."/>
            <person name="Leigh N.D."/>
            <person name="Simon A."/>
            <person name="Yun M.H."/>
        </authorList>
    </citation>
    <scope>NUCLEOTIDE SEQUENCE</scope>
    <source>
        <strain evidence="1">20211129_DDA</strain>
        <tissue evidence="1">Liver</tissue>
    </source>
</reference>
<name>A0AAV7KYE6_PLEWA</name>
<accession>A0AAV7KYE6</accession>
<protein>
    <submittedName>
        <fullName evidence="1">Uncharacterized protein</fullName>
    </submittedName>
</protein>
<evidence type="ECO:0000313" key="2">
    <source>
        <dbReference type="Proteomes" id="UP001066276"/>
    </source>
</evidence>
<comment type="caution">
    <text evidence="1">The sequence shown here is derived from an EMBL/GenBank/DDBJ whole genome shotgun (WGS) entry which is preliminary data.</text>
</comment>